<comment type="caution">
    <text evidence="1">The sequence shown here is derived from an EMBL/GenBank/DDBJ whole genome shotgun (WGS) entry which is preliminary data.</text>
</comment>
<reference evidence="1" key="1">
    <citation type="submission" date="2023-03" db="EMBL/GenBank/DDBJ databases">
        <title>Massive genome expansion in bonnet fungi (Mycena s.s.) driven by repeated elements and novel gene families across ecological guilds.</title>
        <authorList>
            <consortium name="Lawrence Berkeley National Laboratory"/>
            <person name="Harder C.B."/>
            <person name="Miyauchi S."/>
            <person name="Viragh M."/>
            <person name="Kuo A."/>
            <person name="Thoen E."/>
            <person name="Andreopoulos B."/>
            <person name="Lu D."/>
            <person name="Skrede I."/>
            <person name="Drula E."/>
            <person name="Henrissat B."/>
            <person name="Morin E."/>
            <person name="Kohler A."/>
            <person name="Barry K."/>
            <person name="LaButti K."/>
            <person name="Morin E."/>
            <person name="Salamov A."/>
            <person name="Lipzen A."/>
            <person name="Mereny Z."/>
            <person name="Hegedus B."/>
            <person name="Baldrian P."/>
            <person name="Stursova M."/>
            <person name="Weitz H."/>
            <person name="Taylor A."/>
            <person name="Grigoriev I.V."/>
            <person name="Nagy L.G."/>
            <person name="Martin F."/>
            <person name="Kauserud H."/>
        </authorList>
    </citation>
    <scope>NUCLEOTIDE SEQUENCE</scope>
    <source>
        <strain evidence="1">CBHHK182m</strain>
    </source>
</reference>
<dbReference type="EMBL" id="JARKIB010000001">
    <property type="protein sequence ID" value="KAJ7785806.1"/>
    <property type="molecule type" value="Genomic_DNA"/>
</dbReference>
<dbReference type="Proteomes" id="UP001215598">
    <property type="component" value="Unassembled WGS sequence"/>
</dbReference>
<organism evidence="1 2">
    <name type="scientific">Mycena metata</name>
    <dbReference type="NCBI Taxonomy" id="1033252"/>
    <lineage>
        <taxon>Eukaryota</taxon>
        <taxon>Fungi</taxon>
        <taxon>Dikarya</taxon>
        <taxon>Basidiomycota</taxon>
        <taxon>Agaricomycotina</taxon>
        <taxon>Agaricomycetes</taxon>
        <taxon>Agaricomycetidae</taxon>
        <taxon>Agaricales</taxon>
        <taxon>Marasmiineae</taxon>
        <taxon>Mycenaceae</taxon>
        <taxon>Mycena</taxon>
    </lineage>
</organism>
<evidence type="ECO:0000313" key="1">
    <source>
        <dbReference type="EMBL" id="KAJ7785806.1"/>
    </source>
</evidence>
<dbReference type="AlphaFoldDB" id="A0AAD7P336"/>
<accession>A0AAD7P336</accession>
<proteinExistence type="predicted"/>
<keyword evidence="2" id="KW-1185">Reference proteome</keyword>
<sequence length="303" mass="33497">MSSRVFLQELGTTEDEIHRRIDVTTDPAYSTIVSTAHAVLSHLSTSPKALEGMHLLSASVWALDDAARTAFTDFHGPGTTPAYSKVVEALTNPPPDIVIVEIPDEKGQIRWGKVNSRTDDTHRRHELYLNRELCDAVRMNCPTSLLSPGVSLRELAVYHSALLHITISHELMNVVLKCIFPTAVESQWCFEDWYFRFRLAAVVPKSALSIAHLVAETPTATYALDEPALLKLIDSFNGSEAFKLDTINAPIFNIPDNMLCFSVAPEPPIHESPGVSPAVKEAGDCFCTRPPVCYSRFSICSLY</sequence>
<protein>
    <submittedName>
        <fullName evidence="1">Uncharacterized protein</fullName>
    </submittedName>
</protein>
<gene>
    <name evidence="1" type="ORF">B0H16DRAFT_1488083</name>
</gene>
<evidence type="ECO:0000313" key="2">
    <source>
        <dbReference type="Proteomes" id="UP001215598"/>
    </source>
</evidence>
<name>A0AAD7P336_9AGAR</name>